<sequence length="224" mass="26133">RIGQQLVIHIILINFSDEFISFQIPSILTAEQKQMIIDCYKNAKEINISEIAQKCDCSRQSVKRVINLFLETGGIQYDKPKRAKSLPVDQRQIINVYEEQQTPLPKVELKLPPLENLINLLHNQNFITLQEQPKIINNQTIVKEFSCSVCGKSFARKDVLKIHSQIHSEKKEFECEICGHQFPTKFKLNKHKDTHKEKVIQCHCGATFDKQFKLKNHLKFVHRE</sequence>
<dbReference type="SMART" id="SM00355">
    <property type="entry name" value="ZnF_C2H2"/>
    <property type="match status" value="3"/>
</dbReference>
<organism evidence="7">
    <name type="scientific">Trepomonas sp. PC1</name>
    <dbReference type="NCBI Taxonomy" id="1076344"/>
    <lineage>
        <taxon>Eukaryota</taxon>
        <taxon>Metamonada</taxon>
        <taxon>Diplomonadida</taxon>
        <taxon>Hexamitidae</taxon>
        <taxon>Hexamitinae</taxon>
        <taxon>Trepomonas</taxon>
    </lineage>
</organism>
<keyword evidence="7" id="KW-0371">Homeobox</keyword>
<dbReference type="Pfam" id="PF00096">
    <property type="entry name" value="zf-C2H2"/>
    <property type="match status" value="2"/>
</dbReference>
<evidence type="ECO:0000313" key="7">
    <source>
        <dbReference type="EMBL" id="JAP92335.1"/>
    </source>
</evidence>
<keyword evidence="2" id="KW-0677">Repeat</keyword>
<reference evidence="7" key="1">
    <citation type="submission" date="2015-07" db="EMBL/GenBank/DDBJ databases">
        <title>Adaptation to a free-living lifestyle via gene acquisitions in the diplomonad Trepomonas sp. PC1.</title>
        <authorList>
            <person name="Xu F."/>
            <person name="Jerlstrom-Hultqvist J."/>
            <person name="Kolisko M."/>
            <person name="Simpson A.G.B."/>
            <person name="Roger A.J."/>
            <person name="Svard S.G."/>
            <person name="Andersson J.O."/>
        </authorList>
    </citation>
    <scope>NUCLEOTIDE SEQUENCE</scope>
    <source>
        <strain evidence="7">PC1</strain>
    </source>
</reference>
<accession>A0A146K9B7</accession>
<dbReference type="InterPro" id="IPR036236">
    <property type="entry name" value="Znf_C2H2_sf"/>
</dbReference>
<dbReference type="PANTHER" id="PTHR16515">
    <property type="entry name" value="PR DOMAIN ZINC FINGER PROTEIN"/>
    <property type="match status" value="1"/>
</dbReference>
<evidence type="ECO:0000256" key="1">
    <source>
        <dbReference type="ARBA" id="ARBA00022723"/>
    </source>
</evidence>
<keyword evidence="3 5" id="KW-0863">Zinc-finger</keyword>
<dbReference type="InterPro" id="IPR050331">
    <property type="entry name" value="Zinc_finger"/>
</dbReference>
<name>A0A146K9B7_9EUKA</name>
<dbReference type="PANTHER" id="PTHR16515:SF55">
    <property type="entry name" value="C2H2-TYPE DOMAIN-CONTAINING PROTEIN"/>
    <property type="match status" value="1"/>
</dbReference>
<dbReference type="PROSITE" id="PS00028">
    <property type="entry name" value="ZINC_FINGER_C2H2_1"/>
    <property type="match status" value="2"/>
</dbReference>
<dbReference type="PROSITE" id="PS50157">
    <property type="entry name" value="ZINC_FINGER_C2H2_2"/>
    <property type="match status" value="2"/>
</dbReference>
<evidence type="ECO:0000256" key="2">
    <source>
        <dbReference type="ARBA" id="ARBA00022737"/>
    </source>
</evidence>
<evidence type="ECO:0000256" key="4">
    <source>
        <dbReference type="ARBA" id="ARBA00022833"/>
    </source>
</evidence>
<dbReference type="InterPro" id="IPR013087">
    <property type="entry name" value="Znf_C2H2_type"/>
</dbReference>
<proteinExistence type="predicted"/>
<keyword evidence="1" id="KW-0479">Metal-binding</keyword>
<evidence type="ECO:0000256" key="5">
    <source>
        <dbReference type="PROSITE-ProRule" id="PRU00042"/>
    </source>
</evidence>
<feature type="domain" description="C2H2-type" evidence="6">
    <location>
        <begin position="173"/>
        <end position="200"/>
    </location>
</feature>
<dbReference type="GO" id="GO:0003677">
    <property type="term" value="F:DNA binding"/>
    <property type="evidence" value="ECO:0007669"/>
    <property type="project" value="UniProtKB-KW"/>
</dbReference>
<evidence type="ECO:0000259" key="6">
    <source>
        <dbReference type="PROSITE" id="PS50157"/>
    </source>
</evidence>
<keyword evidence="4" id="KW-0862">Zinc</keyword>
<feature type="domain" description="C2H2-type" evidence="6">
    <location>
        <begin position="145"/>
        <end position="172"/>
    </location>
</feature>
<gene>
    <name evidence="7" type="ORF">TPC1_15758</name>
</gene>
<protein>
    <submittedName>
        <fullName evidence="7">Homeodomain-like domain-containing protein</fullName>
    </submittedName>
</protein>
<dbReference type="Pfam" id="PF13384">
    <property type="entry name" value="HTH_23"/>
    <property type="match status" value="1"/>
</dbReference>
<feature type="non-terminal residue" evidence="7">
    <location>
        <position position="1"/>
    </location>
</feature>
<dbReference type="EMBL" id="GDID01004271">
    <property type="protein sequence ID" value="JAP92335.1"/>
    <property type="molecule type" value="Transcribed_RNA"/>
</dbReference>
<dbReference type="Gene3D" id="3.30.160.60">
    <property type="entry name" value="Classic Zinc Finger"/>
    <property type="match status" value="2"/>
</dbReference>
<dbReference type="GO" id="GO:0008270">
    <property type="term" value="F:zinc ion binding"/>
    <property type="evidence" value="ECO:0007669"/>
    <property type="project" value="UniProtKB-KW"/>
</dbReference>
<keyword evidence="7" id="KW-0238">DNA-binding</keyword>
<dbReference type="SUPFAM" id="SSF57667">
    <property type="entry name" value="beta-beta-alpha zinc fingers"/>
    <property type="match status" value="1"/>
</dbReference>
<dbReference type="AlphaFoldDB" id="A0A146K9B7"/>
<dbReference type="FunFam" id="3.30.160.60:FF:000765">
    <property type="entry name" value="Zinc finger 45-like"/>
    <property type="match status" value="1"/>
</dbReference>
<evidence type="ECO:0000256" key="3">
    <source>
        <dbReference type="ARBA" id="ARBA00022771"/>
    </source>
</evidence>
<dbReference type="GO" id="GO:0005634">
    <property type="term" value="C:nucleus"/>
    <property type="evidence" value="ECO:0007669"/>
    <property type="project" value="TreeGrafter"/>
</dbReference>
<dbReference type="GO" id="GO:0010468">
    <property type="term" value="P:regulation of gene expression"/>
    <property type="evidence" value="ECO:0007669"/>
    <property type="project" value="TreeGrafter"/>
</dbReference>